<proteinExistence type="predicted"/>
<gene>
    <name evidence="1" type="ORF">HPB50_001074</name>
</gene>
<dbReference type="EMBL" id="CM023488">
    <property type="protein sequence ID" value="KAH6923435.1"/>
    <property type="molecule type" value="Genomic_DNA"/>
</dbReference>
<name>A0ACB7RMM5_HYAAI</name>
<evidence type="ECO:0000313" key="2">
    <source>
        <dbReference type="Proteomes" id="UP000821845"/>
    </source>
</evidence>
<evidence type="ECO:0000313" key="1">
    <source>
        <dbReference type="EMBL" id="KAH6923435.1"/>
    </source>
</evidence>
<protein>
    <submittedName>
        <fullName evidence="1">Uncharacterized protein</fullName>
    </submittedName>
</protein>
<keyword evidence="2" id="KW-1185">Reference proteome</keyword>
<dbReference type="Proteomes" id="UP000821845">
    <property type="component" value="Chromosome 8"/>
</dbReference>
<accession>A0ACB7RMM5</accession>
<organism evidence="1 2">
    <name type="scientific">Hyalomma asiaticum</name>
    <name type="common">Tick</name>
    <dbReference type="NCBI Taxonomy" id="266040"/>
    <lineage>
        <taxon>Eukaryota</taxon>
        <taxon>Metazoa</taxon>
        <taxon>Ecdysozoa</taxon>
        <taxon>Arthropoda</taxon>
        <taxon>Chelicerata</taxon>
        <taxon>Arachnida</taxon>
        <taxon>Acari</taxon>
        <taxon>Parasitiformes</taxon>
        <taxon>Ixodida</taxon>
        <taxon>Ixodoidea</taxon>
        <taxon>Ixodidae</taxon>
        <taxon>Hyalomminae</taxon>
        <taxon>Hyalomma</taxon>
    </lineage>
</organism>
<reference evidence="1" key="1">
    <citation type="submission" date="2020-05" db="EMBL/GenBank/DDBJ databases">
        <title>Large-scale comparative analyses of tick genomes elucidate their genetic diversity and vector capacities.</title>
        <authorList>
            <person name="Jia N."/>
            <person name="Wang J."/>
            <person name="Shi W."/>
            <person name="Du L."/>
            <person name="Sun Y."/>
            <person name="Zhan W."/>
            <person name="Jiang J."/>
            <person name="Wang Q."/>
            <person name="Zhang B."/>
            <person name="Ji P."/>
            <person name="Sakyi L.B."/>
            <person name="Cui X."/>
            <person name="Yuan T."/>
            <person name="Jiang B."/>
            <person name="Yang W."/>
            <person name="Lam T.T.-Y."/>
            <person name="Chang Q."/>
            <person name="Ding S."/>
            <person name="Wang X."/>
            <person name="Zhu J."/>
            <person name="Ruan X."/>
            <person name="Zhao L."/>
            <person name="Wei J."/>
            <person name="Que T."/>
            <person name="Du C."/>
            <person name="Cheng J."/>
            <person name="Dai P."/>
            <person name="Han X."/>
            <person name="Huang E."/>
            <person name="Gao Y."/>
            <person name="Liu J."/>
            <person name="Shao H."/>
            <person name="Ye R."/>
            <person name="Li L."/>
            <person name="Wei W."/>
            <person name="Wang X."/>
            <person name="Wang C."/>
            <person name="Yang T."/>
            <person name="Huo Q."/>
            <person name="Li W."/>
            <person name="Guo W."/>
            <person name="Chen H."/>
            <person name="Zhou L."/>
            <person name="Ni X."/>
            <person name="Tian J."/>
            <person name="Zhou Y."/>
            <person name="Sheng Y."/>
            <person name="Liu T."/>
            <person name="Pan Y."/>
            <person name="Xia L."/>
            <person name="Li J."/>
            <person name="Zhao F."/>
            <person name="Cao W."/>
        </authorList>
    </citation>
    <scope>NUCLEOTIDE SEQUENCE</scope>
    <source>
        <strain evidence="1">Hyas-2018</strain>
    </source>
</reference>
<comment type="caution">
    <text evidence="1">The sequence shown here is derived from an EMBL/GenBank/DDBJ whole genome shotgun (WGS) entry which is preliminary data.</text>
</comment>
<sequence>MLLNVRANGRKSTGSQRFSPTPAVPSRTTNMVWHLRSLVHGSSPPRKPQTRSRRIMDRERLDPDKQPLLPKTKCSLQPIAEDNGAGPARKAPALKRKRQRFIMDDGKLKKSPKPAKMTTPPAGALWNTRNNYPYVHSNDLSISKNLAAKLP</sequence>